<feature type="compositionally biased region" description="Low complexity" evidence="1">
    <location>
        <begin position="360"/>
        <end position="383"/>
    </location>
</feature>
<sequence length="426" mass="45304">MMRLLYSLFYTFLVSICHATTPLTDPAYSTIAPTESVVYTPPPLPTLTTSPYVLQSRPTSEFYPTDFSLINLFDNRSDVSYDNLVLMYALWTDYTRLAPSFFSRWRTELNLIYSEMGISGDVVSKNLAFISRIQHGSTGNVIGTVVRSAPDYICAYPSPTTTEQYTLDQPETSIDTAPKLTNSFGVSTVTAEFFFTRSEIVSERSALYDQFPTSASLRVQFSSWVSRDYSFYSRYLSEFNSIALAGGEVSPDIMSEVRSYVSNIVDAYVDLYSSDDFLTESSSGSFSNYSAGSAGPSPSPSDARSSSGFASSSSRSKHSAPTSISSKSSSVSASGPSSDASSDASSKSSGNSILSESSDRSTVVGGSSSSSLGENSDGSVTLGGSSGGSSGESSSDVSSSSTAVADSTRPYLVLGAVVGGLPFLMF</sequence>
<keyword evidence="4" id="KW-1185">Reference proteome</keyword>
<feature type="region of interest" description="Disordered" evidence="1">
    <location>
        <begin position="281"/>
        <end position="405"/>
    </location>
</feature>
<protein>
    <submittedName>
        <fullName evidence="3">CIC11C00000004451</fullName>
    </submittedName>
</protein>
<dbReference type="Proteomes" id="UP000182334">
    <property type="component" value="Chromosome IV"/>
</dbReference>
<dbReference type="AlphaFoldDB" id="A0A1L0DE85"/>
<evidence type="ECO:0000313" key="3">
    <source>
        <dbReference type="EMBL" id="SGZ54224.1"/>
    </source>
</evidence>
<reference evidence="3 4" key="1">
    <citation type="submission" date="2016-10" db="EMBL/GenBank/DDBJ databases">
        <authorList>
            <person name="de Groot N.N."/>
        </authorList>
    </citation>
    <scope>NUCLEOTIDE SEQUENCE [LARGE SCALE GENOMIC DNA]</scope>
    <source>
        <strain evidence="3 4">CBS 141442</strain>
    </source>
</reference>
<name>A0A1L0DE85_9ASCO</name>
<proteinExistence type="predicted"/>
<evidence type="ECO:0000256" key="1">
    <source>
        <dbReference type="SAM" id="MobiDB-lite"/>
    </source>
</evidence>
<accession>A0A1L0DE85</accession>
<evidence type="ECO:0000256" key="2">
    <source>
        <dbReference type="SAM" id="SignalP"/>
    </source>
</evidence>
<keyword evidence="2" id="KW-0732">Signal</keyword>
<feature type="compositionally biased region" description="Low complexity" evidence="1">
    <location>
        <begin position="391"/>
        <end position="405"/>
    </location>
</feature>
<feature type="chain" id="PRO_5013040976" evidence="2">
    <location>
        <begin position="20"/>
        <end position="426"/>
    </location>
</feature>
<organism evidence="3 4">
    <name type="scientific">Sungouiella intermedia</name>
    <dbReference type="NCBI Taxonomy" id="45354"/>
    <lineage>
        <taxon>Eukaryota</taxon>
        <taxon>Fungi</taxon>
        <taxon>Dikarya</taxon>
        <taxon>Ascomycota</taxon>
        <taxon>Saccharomycotina</taxon>
        <taxon>Pichiomycetes</taxon>
        <taxon>Metschnikowiaceae</taxon>
        <taxon>Sungouiella</taxon>
    </lineage>
</organism>
<feature type="signal peptide" evidence="2">
    <location>
        <begin position="1"/>
        <end position="19"/>
    </location>
</feature>
<gene>
    <name evidence="3" type="ORF">SAMEA4029010_CIC11G00000004451</name>
</gene>
<feature type="compositionally biased region" description="Low complexity" evidence="1">
    <location>
        <begin position="281"/>
        <end position="353"/>
    </location>
</feature>
<dbReference type="EMBL" id="LT635759">
    <property type="protein sequence ID" value="SGZ54224.1"/>
    <property type="molecule type" value="Genomic_DNA"/>
</dbReference>
<evidence type="ECO:0000313" key="4">
    <source>
        <dbReference type="Proteomes" id="UP000182334"/>
    </source>
</evidence>